<dbReference type="InterPro" id="IPR035992">
    <property type="entry name" value="Ricin_B-like_lectins"/>
</dbReference>
<evidence type="ECO:0000313" key="1">
    <source>
        <dbReference type="EMBL" id="KDR82393.1"/>
    </source>
</evidence>
<dbReference type="Proteomes" id="UP000027222">
    <property type="component" value="Unassembled WGS sequence"/>
</dbReference>
<gene>
    <name evidence="1" type="ORF">GALMADRAFT_237675</name>
</gene>
<evidence type="ECO:0000313" key="2">
    <source>
        <dbReference type="Proteomes" id="UP000027222"/>
    </source>
</evidence>
<keyword evidence="2" id="KW-1185">Reference proteome</keyword>
<dbReference type="HOGENOM" id="CLU_608382_0_0_1"/>
<dbReference type="OrthoDB" id="3039501at2759"/>
<protein>
    <submittedName>
        <fullName evidence="1">Uncharacterized protein</fullName>
    </submittedName>
</protein>
<reference evidence="2" key="1">
    <citation type="journal article" date="2014" name="Proc. Natl. Acad. Sci. U.S.A.">
        <title>Extensive sampling of basidiomycete genomes demonstrates inadequacy of the white-rot/brown-rot paradigm for wood decay fungi.</title>
        <authorList>
            <person name="Riley R."/>
            <person name="Salamov A.A."/>
            <person name="Brown D.W."/>
            <person name="Nagy L.G."/>
            <person name="Floudas D."/>
            <person name="Held B.W."/>
            <person name="Levasseur A."/>
            <person name="Lombard V."/>
            <person name="Morin E."/>
            <person name="Otillar R."/>
            <person name="Lindquist E.A."/>
            <person name="Sun H."/>
            <person name="LaButti K.M."/>
            <person name="Schmutz J."/>
            <person name="Jabbour D."/>
            <person name="Luo H."/>
            <person name="Baker S.E."/>
            <person name="Pisabarro A.G."/>
            <person name="Walton J.D."/>
            <person name="Blanchette R.A."/>
            <person name="Henrissat B."/>
            <person name="Martin F."/>
            <person name="Cullen D."/>
            <person name="Hibbett D.S."/>
            <person name="Grigoriev I.V."/>
        </authorList>
    </citation>
    <scope>NUCLEOTIDE SEQUENCE [LARGE SCALE GENOMIC DNA]</scope>
    <source>
        <strain evidence="2">CBS 339.88</strain>
    </source>
</reference>
<dbReference type="EMBL" id="KL142369">
    <property type="protein sequence ID" value="KDR82393.1"/>
    <property type="molecule type" value="Genomic_DNA"/>
</dbReference>
<sequence>MSSYFQPKEHVKYRIMNVDYGTFVQRRNADDDLAIRPKKQDALQHWVFVKIQETPPLYEIRDPDPNETTMLYGQLSPSPGLKASDGTSPQAEKNWSFVTDHLSGNRTYIVSNSQGRKPCMMYLDEGGALSIEQLKKSVSQLRTEIKGEGYQWEITEVNPSSLPEGSNQNYRIRTLVGDALQLDAAHKITLDKQDRRGNHRTWAIENIGNGSCTIFNVEAKLFLATKDKGSLDWEPSLSDKPDIWIIQPTSDFTFSIGVERNILVNTKPTLQSLSLALDRGNAILKAKKPAHNQIWLIEPEDAAINVPDDHNQGDGGKEVAPGLLSGDYKLRNTDGRKFYVSVTRNPSNNTFDIASDGEQRANKFKVEVKGEGVVIYCLLNRLKVYLVATAGKATGQVNNEFVWKITQGGSAKQYYITDSTNKVLTSPTDIGVAFTLAAQGQANQQWEFVL</sequence>
<name>A0A067TTV0_GALM3</name>
<dbReference type="SUPFAM" id="SSF50370">
    <property type="entry name" value="Ricin B-like lectins"/>
    <property type="match status" value="1"/>
</dbReference>
<organism evidence="1 2">
    <name type="scientific">Galerina marginata (strain CBS 339.88)</name>
    <dbReference type="NCBI Taxonomy" id="685588"/>
    <lineage>
        <taxon>Eukaryota</taxon>
        <taxon>Fungi</taxon>
        <taxon>Dikarya</taxon>
        <taxon>Basidiomycota</taxon>
        <taxon>Agaricomycotina</taxon>
        <taxon>Agaricomycetes</taxon>
        <taxon>Agaricomycetidae</taxon>
        <taxon>Agaricales</taxon>
        <taxon>Agaricineae</taxon>
        <taxon>Strophariaceae</taxon>
        <taxon>Galerina</taxon>
    </lineage>
</organism>
<accession>A0A067TTV0</accession>
<dbReference type="AlphaFoldDB" id="A0A067TTV0"/>
<proteinExistence type="predicted"/>